<dbReference type="Proteomes" id="UP000595140">
    <property type="component" value="Unassembled WGS sequence"/>
</dbReference>
<proteinExistence type="predicted"/>
<sequence length="74" mass="8260">MLQPNGSSKFSDQNFLVAINSEAAQIPSMPFGQPRIPSSLNPSLQPTIRQSQTLFLNKNKNHKLILDQEIKNPT</sequence>
<dbReference type="EMBL" id="OOIL02000889">
    <property type="protein sequence ID" value="VFQ70251.1"/>
    <property type="molecule type" value="Genomic_DNA"/>
</dbReference>
<reference evidence="1 2" key="1">
    <citation type="submission" date="2018-04" db="EMBL/GenBank/DDBJ databases">
        <authorList>
            <person name="Vogel A."/>
        </authorList>
    </citation>
    <scope>NUCLEOTIDE SEQUENCE [LARGE SCALE GENOMIC DNA]</scope>
</reference>
<evidence type="ECO:0000313" key="1">
    <source>
        <dbReference type="EMBL" id="VFQ70251.1"/>
    </source>
</evidence>
<protein>
    <submittedName>
        <fullName evidence="1">Uncharacterized protein</fullName>
    </submittedName>
</protein>
<gene>
    <name evidence="1" type="ORF">CCAM_LOCUS12027</name>
</gene>
<evidence type="ECO:0000313" key="2">
    <source>
        <dbReference type="Proteomes" id="UP000595140"/>
    </source>
</evidence>
<keyword evidence="2" id="KW-1185">Reference proteome</keyword>
<dbReference type="AlphaFoldDB" id="A0A484L1R7"/>
<name>A0A484L1R7_9ASTE</name>
<organism evidence="1 2">
    <name type="scientific">Cuscuta campestris</name>
    <dbReference type="NCBI Taxonomy" id="132261"/>
    <lineage>
        <taxon>Eukaryota</taxon>
        <taxon>Viridiplantae</taxon>
        <taxon>Streptophyta</taxon>
        <taxon>Embryophyta</taxon>
        <taxon>Tracheophyta</taxon>
        <taxon>Spermatophyta</taxon>
        <taxon>Magnoliopsida</taxon>
        <taxon>eudicotyledons</taxon>
        <taxon>Gunneridae</taxon>
        <taxon>Pentapetalae</taxon>
        <taxon>asterids</taxon>
        <taxon>lamiids</taxon>
        <taxon>Solanales</taxon>
        <taxon>Convolvulaceae</taxon>
        <taxon>Cuscuteae</taxon>
        <taxon>Cuscuta</taxon>
        <taxon>Cuscuta subgen. Grammica</taxon>
        <taxon>Cuscuta sect. Cleistogrammica</taxon>
    </lineage>
</organism>
<accession>A0A484L1R7</accession>